<protein>
    <submittedName>
        <fullName evidence="2">RNA-dependent RNA polymerase</fullName>
    </submittedName>
</protein>
<keyword evidence="2" id="KW-0696">RNA-directed RNA polymerase</keyword>
<keyword evidence="2" id="KW-0548">Nucleotidyltransferase</keyword>
<dbReference type="GO" id="GO:0003968">
    <property type="term" value="F:RNA-directed RNA polymerase activity"/>
    <property type="evidence" value="ECO:0007669"/>
    <property type="project" value="UniProtKB-KW"/>
</dbReference>
<evidence type="ECO:0000256" key="1">
    <source>
        <dbReference type="SAM" id="MobiDB-lite"/>
    </source>
</evidence>
<proteinExistence type="predicted"/>
<feature type="region of interest" description="Disordered" evidence="1">
    <location>
        <begin position="495"/>
        <end position="517"/>
    </location>
</feature>
<reference evidence="2" key="1">
    <citation type="journal article" date="2020" name="Virus Evol.">
        <title>Analysis of the virome associated to grapevine downy mildew lesions reveals new mycovirus lineages.</title>
        <authorList>
            <person name="Chiapello M."/>
            <person name="Rodriguez-Romero J."/>
            <person name="Ayllon M.A."/>
            <person name="Turina M."/>
        </authorList>
    </citation>
    <scope>NUCLEOTIDE SEQUENCE</scope>
    <source>
        <strain evidence="2">DMG-G_DN40017</strain>
    </source>
</reference>
<organism evidence="2">
    <name type="scientific">Plasmopara viticola lesion associated narnavirus 25</name>
    <dbReference type="NCBI Taxonomy" id="2719509"/>
    <lineage>
        <taxon>Viruses</taxon>
        <taxon>Riboviria</taxon>
        <taxon>Orthornavirae</taxon>
        <taxon>Lenarviricota</taxon>
        <taxon>Amabiliviricetes</taxon>
        <taxon>Wolframvirales</taxon>
        <taxon>Narnaviridae</taxon>
        <taxon>Narnavirus</taxon>
    </lineage>
</organism>
<keyword evidence="2" id="KW-0808">Transferase</keyword>
<sequence length="625" mass="69490">MAFKQKTIQLCADNLWYRSHPLAGMAEATQSHRELWRPQKSSSLCTHINCKDSGYAPQLRPLRGEVVPLVHDPITVSHVLLERIGIVEGGRDTNDLTCCECKALAKGKPLRPEERFSLMQSRPYRLYSASVVSDLVGRASRNHIIPSDVRFRAKRLACPTVDEGQHGETEGSTHQTPALHWHQCKRTVLSIGPRSCNHQLSTIFGEVGQTVSHMVRRAPYSKGLGSEQAEVGCQPRLLKTVDYGLDRIMRETIRRLCQVGTKPTLTWPENEFVQPSPSDCNLERFQPLVLPPKDREDPTTNPISGREDGSWWYGNDSNLRPLFSESSRLVYETRPTRLTAPGLEILKRKQCTQTLKEIGVIPESRPRPAPEGTEQSVVDRPCVGRADSCKGGAELNRPTGPAARVVKHAPVKDSLAESSFTQSAKPFIVSALRACATCNRVLRRRKSNKVPLSQVISEPCSNVLLQRLQVRSLSTYRFRNIYKVVGVRMQYSGSRRLRQRPGVSREGENTSGVTSSDTAQPVLHLLGHLRYETDLPLRECKITEGHCQVLQLGANPVSSARAAPGNPVADCPTTTLLRKTTGHETSPHCLPDSSVGIDFTPMGLLLRTLSGARSGTYYTAKKKRW</sequence>
<accession>A0A6G9RWP7</accession>
<dbReference type="EMBL" id="MN539842">
    <property type="protein sequence ID" value="QIR30304.1"/>
    <property type="molecule type" value="Genomic_RNA"/>
</dbReference>
<name>A0A6G9RWP7_9VIRU</name>
<evidence type="ECO:0000313" key="2">
    <source>
        <dbReference type="EMBL" id="QIR30304.1"/>
    </source>
</evidence>